<dbReference type="InterPro" id="IPR055357">
    <property type="entry name" value="LRR_At1g61320_AtMIF1"/>
</dbReference>
<keyword evidence="3" id="KW-1185">Reference proteome</keyword>
<evidence type="ECO:0000313" key="3">
    <source>
        <dbReference type="Proteomes" id="UP000595140"/>
    </source>
</evidence>
<dbReference type="PANTHER" id="PTHR34145">
    <property type="entry name" value="OS02G0105600 PROTEIN"/>
    <property type="match status" value="1"/>
</dbReference>
<dbReference type="SUPFAM" id="SSF52047">
    <property type="entry name" value="RNI-like"/>
    <property type="match status" value="1"/>
</dbReference>
<dbReference type="InterPro" id="IPR032675">
    <property type="entry name" value="LRR_dom_sf"/>
</dbReference>
<organism evidence="2 3">
    <name type="scientific">Cuscuta campestris</name>
    <dbReference type="NCBI Taxonomy" id="132261"/>
    <lineage>
        <taxon>Eukaryota</taxon>
        <taxon>Viridiplantae</taxon>
        <taxon>Streptophyta</taxon>
        <taxon>Embryophyta</taxon>
        <taxon>Tracheophyta</taxon>
        <taxon>Spermatophyta</taxon>
        <taxon>Magnoliopsida</taxon>
        <taxon>eudicotyledons</taxon>
        <taxon>Gunneridae</taxon>
        <taxon>Pentapetalae</taxon>
        <taxon>asterids</taxon>
        <taxon>lamiids</taxon>
        <taxon>Solanales</taxon>
        <taxon>Convolvulaceae</taxon>
        <taxon>Cuscuteae</taxon>
        <taxon>Cuscuta</taxon>
        <taxon>Cuscuta subgen. Grammica</taxon>
        <taxon>Cuscuta sect. Cleistogrammica</taxon>
    </lineage>
</organism>
<feature type="domain" description="At1g61320/AtMIF1 LRR" evidence="1">
    <location>
        <begin position="76"/>
        <end position="396"/>
    </location>
</feature>
<accession>A0A484NK00</accession>
<dbReference type="Proteomes" id="UP000595140">
    <property type="component" value="Unassembled WGS sequence"/>
</dbReference>
<dbReference type="OrthoDB" id="594804at2759"/>
<sequence>MLEIILDKLTLRDAVRTGLVSSRWRHLVLTRACLIFNLSNMFGIERCERWRCVCSEYKDKFVSAVSQFIGSYRGTKISIFELCFCLNNDSPCDVLNWIRFALNLSAEVLDVWFHCEYFTPQMPLSATPWRIPIELFQSGQPVLKNLLLSNCAVPETFTLRPFSQLEDLRFHHIPLEFHDMGSVLSGLVKLKQLELRRCGLPSYLSLNSLTSLESVWILFCDGLEKLAVANLKLKHLSVLCRSTVSFGLTGVPNLMRLSYAVHHGGLSLIFSKLPKILPHLRFLNVHSCSNWMGYMPESIATFSNLLSLMLALDHKAGDIMCKIVQILKSCPQLYTLRIVLSTGVDKEHKKLESIEYRHARLTCFEILGFLGTEYQIESCKYLLKLAPRTKKMMLNCDLPELLSPSFYLLDKLERESVINALKAVSNDVSVVFIQKKHLII</sequence>
<dbReference type="PANTHER" id="PTHR34145:SF28">
    <property type="entry name" value="F-BOX DOMAIN-CONTAINING PROTEIN"/>
    <property type="match status" value="1"/>
</dbReference>
<gene>
    <name evidence="2" type="ORF">CCAM_LOCUS43125</name>
</gene>
<dbReference type="InterPro" id="IPR053772">
    <property type="entry name" value="At1g61320/At1g61330-like"/>
</dbReference>
<protein>
    <recommendedName>
        <fullName evidence="1">At1g61320/AtMIF1 LRR domain-containing protein</fullName>
    </recommendedName>
</protein>
<evidence type="ECO:0000259" key="1">
    <source>
        <dbReference type="Pfam" id="PF23622"/>
    </source>
</evidence>
<dbReference type="Pfam" id="PF23622">
    <property type="entry name" value="LRR_At1g61320_AtMIF1"/>
    <property type="match status" value="1"/>
</dbReference>
<dbReference type="AlphaFoldDB" id="A0A484NK00"/>
<dbReference type="Gene3D" id="3.80.10.10">
    <property type="entry name" value="Ribonuclease Inhibitor"/>
    <property type="match status" value="1"/>
</dbReference>
<reference evidence="2 3" key="1">
    <citation type="submission" date="2018-04" db="EMBL/GenBank/DDBJ databases">
        <authorList>
            <person name="Vogel A."/>
        </authorList>
    </citation>
    <scope>NUCLEOTIDE SEQUENCE [LARGE SCALE GENOMIC DNA]</scope>
</reference>
<proteinExistence type="predicted"/>
<evidence type="ECO:0000313" key="2">
    <source>
        <dbReference type="EMBL" id="VFR01350.1"/>
    </source>
</evidence>
<dbReference type="EMBL" id="OOIL02006764">
    <property type="protein sequence ID" value="VFR01350.1"/>
    <property type="molecule type" value="Genomic_DNA"/>
</dbReference>
<name>A0A484NK00_9ASTE</name>